<evidence type="ECO:0000313" key="2">
    <source>
        <dbReference type="Proteomes" id="UP000319257"/>
    </source>
</evidence>
<dbReference type="InParanoid" id="A0A507AWG4"/>
<dbReference type="InterPro" id="IPR011009">
    <property type="entry name" value="Kinase-like_dom_sf"/>
</dbReference>
<dbReference type="Proteomes" id="UP000319257">
    <property type="component" value="Unassembled WGS sequence"/>
</dbReference>
<protein>
    <recommendedName>
        <fullName evidence="3">Aminoglycoside phosphotransferase domain-containing protein</fullName>
    </recommendedName>
</protein>
<accession>A0A507AWG4</accession>
<keyword evidence="2" id="KW-1185">Reference proteome</keyword>
<comment type="caution">
    <text evidence="1">The sequence shown here is derived from an EMBL/GenBank/DDBJ whole genome shotgun (WGS) entry which is preliminary data.</text>
</comment>
<proteinExistence type="predicted"/>
<dbReference type="OrthoDB" id="3645574at2759"/>
<dbReference type="AlphaFoldDB" id="A0A507AWG4"/>
<dbReference type="STRING" id="1093900.A0A507AWG4"/>
<dbReference type="RefSeq" id="XP_030992465.1">
    <property type="nucleotide sequence ID" value="XM_031143165.1"/>
</dbReference>
<evidence type="ECO:0008006" key="3">
    <source>
        <dbReference type="Google" id="ProtNLM"/>
    </source>
</evidence>
<dbReference type="GeneID" id="41975770"/>
<dbReference type="EMBL" id="SKBQ01000054">
    <property type="protein sequence ID" value="TPX10754.1"/>
    <property type="molecule type" value="Genomic_DNA"/>
</dbReference>
<dbReference type="SUPFAM" id="SSF56112">
    <property type="entry name" value="Protein kinase-like (PK-like)"/>
    <property type="match status" value="1"/>
</dbReference>
<reference evidence="1 2" key="1">
    <citation type="submission" date="2019-06" db="EMBL/GenBank/DDBJ databases">
        <title>Draft genome sequence of the filamentous fungus Phialemoniopsis curvata isolated from diesel fuel.</title>
        <authorList>
            <person name="Varaljay V.A."/>
            <person name="Lyon W.J."/>
            <person name="Crouch A.L."/>
            <person name="Drake C.E."/>
            <person name="Hollomon J.M."/>
            <person name="Nadeau L.J."/>
            <person name="Nunn H.S."/>
            <person name="Stevenson B.S."/>
            <person name="Bojanowski C.L."/>
            <person name="Crookes-Goodson W.J."/>
        </authorList>
    </citation>
    <scope>NUCLEOTIDE SEQUENCE [LARGE SCALE GENOMIC DNA]</scope>
    <source>
        <strain evidence="1 2">D216</strain>
    </source>
</reference>
<organism evidence="1 2">
    <name type="scientific">Thyridium curvatum</name>
    <dbReference type="NCBI Taxonomy" id="1093900"/>
    <lineage>
        <taxon>Eukaryota</taxon>
        <taxon>Fungi</taxon>
        <taxon>Dikarya</taxon>
        <taxon>Ascomycota</taxon>
        <taxon>Pezizomycotina</taxon>
        <taxon>Sordariomycetes</taxon>
        <taxon>Sordariomycetidae</taxon>
        <taxon>Thyridiales</taxon>
        <taxon>Thyridiaceae</taxon>
        <taxon>Thyridium</taxon>
    </lineage>
</organism>
<sequence length="241" mass="27992">MDEPSQFTKKSTSISSFTRDKKLLHQPNAIHDQDDGERQLAALAALRATMHHFVRPELRDGPFYLTLTDVHQGNIFVDEDWNIQAVIDLEWAHSLPAEMQLPPYWLTSRAVDGFHDAKATAEYESALDEYLEIYEAEEMRRFGELRQGPVQRHVWRTGAFWYFAAVSVPKGMYNIFNRHVQPLFNEDHADQGIFDEVFFWYWGLGAQSVIDAKLKDKERYLDRVREVFTAPDDPVETGTPK</sequence>
<evidence type="ECO:0000313" key="1">
    <source>
        <dbReference type="EMBL" id="TPX10754.1"/>
    </source>
</evidence>
<gene>
    <name evidence="1" type="ORF">E0L32_008323</name>
</gene>
<name>A0A507AWG4_9PEZI</name>